<keyword evidence="4 6" id="KW-0067">ATP-binding</keyword>
<dbReference type="Gene3D" id="3.40.50.300">
    <property type="entry name" value="P-loop containing nucleotide triphosphate hydrolases"/>
    <property type="match status" value="1"/>
</dbReference>
<dbReference type="EMBL" id="VLKH01000016">
    <property type="protein sequence ID" value="TWH76428.1"/>
    <property type="molecule type" value="Genomic_DNA"/>
</dbReference>
<dbReference type="InterPro" id="IPR027417">
    <property type="entry name" value="P-loop_NTPase"/>
</dbReference>
<dbReference type="NCBIfam" id="TIGR01727">
    <property type="entry name" value="oligo_HPY"/>
    <property type="match status" value="1"/>
</dbReference>
<evidence type="ECO:0000313" key="7">
    <source>
        <dbReference type="Proteomes" id="UP000315343"/>
    </source>
</evidence>
<reference evidence="6 7" key="1">
    <citation type="submission" date="2019-07" db="EMBL/GenBank/DDBJ databases">
        <title>Genomic Encyclopedia of Type Strains, Phase I: the one thousand microbial genomes (KMG-I) project.</title>
        <authorList>
            <person name="Kyrpides N."/>
        </authorList>
    </citation>
    <scope>NUCLEOTIDE SEQUENCE [LARGE SCALE GENOMIC DNA]</scope>
    <source>
        <strain evidence="6 7">DSM 13558</strain>
    </source>
</reference>
<dbReference type="InterPro" id="IPR050319">
    <property type="entry name" value="ABC_transp_ATP-bind"/>
</dbReference>
<comment type="caution">
    <text evidence="6">The sequence shown here is derived from an EMBL/GenBank/DDBJ whole genome shotgun (WGS) entry which is preliminary data.</text>
</comment>
<dbReference type="InterPro" id="IPR003439">
    <property type="entry name" value="ABC_transporter-like_ATP-bd"/>
</dbReference>
<dbReference type="NCBIfam" id="NF008453">
    <property type="entry name" value="PRK11308.1"/>
    <property type="match status" value="1"/>
</dbReference>
<dbReference type="InterPro" id="IPR013563">
    <property type="entry name" value="Oligopep_ABC_C"/>
</dbReference>
<dbReference type="GO" id="GO:0016887">
    <property type="term" value="F:ATP hydrolysis activity"/>
    <property type="evidence" value="ECO:0007669"/>
    <property type="project" value="InterPro"/>
</dbReference>
<comment type="similarity">
    <text evidence="1">Belongs to the ABC transporter superfamily.</text>
</comment>
<protein>
    <submittedName>
        <fullName evidence="6">Oligopeptide transport system ATP-binding protein</fullName>
    </submittedName>
</protein>
<evidence type="ECO:0000256" key="3">
    <source>
        <dbReference type="ARBA" id="ARBA00022741"/>
    </source>
</evidence>
<dbReference type="InterPro" id="IPR017871">
    <property type="entry name" value="ABC_transporter-like_CS"/>
</dbReference>
<dbReference type="SMART" id="SM00382">
    <property type="entry name" value="AAA"/>
    <property type="match status" value="1"/>
</dbReference>
<dbReference type="CDD" id="cd03257">
    <property type="entry name" value="ABC_NikE_OppD_transporters"/>
    <property type="match status" value="1"/>
</dbReference>
<evidence type="ECO:0000259" key="5">
    <source>
        <dbReference type="PROSITE" id="PS50893"/>
    </source>
</evidence>
<sequence length="325" mass="36896">MSKDVLVKVNNLVKNFSVTNSHGSKKSVVQAVSDVNFEIFRGETLSLVGESGCGKSTLGRLLINLIEPTSGSVMFEGTDLVGLKSNEMRELRKKMQIIFQDPYASLNPRMNVCQIISEPLKTHKIYKTKKENENRVKELMDKVGIRKEFINRYPHQFSGGQRQRIGIARALALNPELIVCDEPVSALDVSIQSQILNLIHDLQEEFNLTYLFISHDLSVVRYISDRVCVMFLGKICEIGNTEDIYERPLHPYTKFLIEAVPKPDPKLRKEDKKILTGEIPSPVNPPSGCRFRTRCPYAKDICSESEPEMKNYKGRFAACHFILES</sequence>
<keyword evidence="2" id="KW-0813">Transport</keyword>
<evidence type="ECO:0000313" key="6">
    <source>
        <dbReference type="EMBL" id="TWH76428.1"/>
    </source>
</evidence>
<dbReference type="RefSeq" id="WP_145086990.1">
    <property type="nucleotide sequence ID" value="NZ_JAYFNS010000055.1"/>
</dbReference>
<dbReference type="OrthoDB" id="9806285at2"/>
<proteinExistence type="inferred from homology"/>
<organism evidence="6 7">
    <name type="scientific">Sedimentibacter saalensis</name>
    <dbReference type="NCBI Taxonomy" id="130788"/>
    <lineage>
        <taxon>Bacteria</taxon>
        <taxon>Bacillati</taxon>
        <taxon>Bacillota</taxon>
        <taxon>Tissierellia</taxon>
        <taxon>Sedimentibacter</taxon>
    </lineage>
</organism>
<dbReference type="SUPFAM" id="SSF52540">
    <property type="entry name" value="P-loop containing nucleoside triphosphate hydrolases"/>
    <property type="match status" value="1"/>
</dbReference>
<keyword evidence="7" id="KW-1185">Reference proteome</keyword>
<dbReference type="PROSITE" id="PS00211">
    <property type="entry name" value="ABC_TRANSPORTER_1"/>
    <property type="match status" value="1"/>
</dbReference>
<keyword evidence="3" id="KW-0547">Nucleotide-binding</keyword>
<dbReference type="PANTHER" id="PTHR43776:SF7">
    <property type="entry name" value="D,D-DIPEPTIDE TRANSPORT ATP-BINDING PROTEIN DDPF-RELATED"/>
    <property type="match status" value="1"/>
</dbReference>
<dbReference type="AlphaFoldDB" id="A0A562IZQ8"/>
<dbReference type="InterPro" id="IPR003593">
    <property type="entry name" value="AAA+_ATPase"/>
</dbReference>
<evidence type="ECO:0000256" key="1">
    <source>
        <dbReference type="ARBA" id="ARBA00005417"/>
    </source>
</evidence>
<dbReference type="Pfam" id="PF08352">
    <property type="entry name" value="oligo_HPY"/>
    <property type="match status" value="1"/>
</dbReference>
<gene>
    <name evidence="6" type="ORF">LY60_03602</name>
</gene>
<evidence type="ECO:0000256" key="4">
    <source>
        <dbReference type="ARBA" id="ARBA00022840"/>
    </source>
</evidence>
<dbReference type="GO" id="GO:0055085">
    <property type="term" value="P:transmembrane transport"/>
    <property type="evidence" value="ECO:0007669"/>
    <property type="project" value="UniProtKB-ARBA"/>
</dbReference>
<dbReference type="PROSITE" id="PS50893">
    <property type="entry name" value="ABC_TRANSPORTER_2"/>
    <property type="match status" value="1"/>
</dbReference>
<accession>A0A562IZQ8</accession>
<feature type="domain" description="ABC transporter" evidence="5">
    <location>
        <begin position="7"/>
        <end position="257"/>
    </location>
</feature>
<name>A0A562IZQ8_9FIRM</name>
<dbReference type="Proteomes" id="UP000315343">
    <property type="component" value="Unassembled WGS sequence"/>
</dbReference>
<dbReference type="GO" id="GO:0015833">
    <property type="term" value="P:peptide transport"/>
    <property type="evidence" value="ECO:0007669"/>
    <property type="project" value="InterPro"/>
</dbReference>
<dbReference type="PANTHER" id="PTHR43776">
    <property type="entry name" value="TRANSPORT ATP-BINDING PROTEIN"/>
    <property type="match status" value="1"/>
</dbReference>
<dbReference type="FunFam" id="3.40.50.300:FF:000016">
    <property type="entry name" value="Oligopeptide ABC transporter ATP-binding component"/>
    <property type="match status" value="1"/>
</dbReference>
<evidence type="ECO:0000256" key="2">
    <source>
        <dbReference type="ARBA" id="ARBA00022448"/>
    </source>
</evidence>
<dbReference type="GO" id="GO:0005524">
    <property type="term" value="F:ATP binding"/>
    <property type="evidence" value="ECO:0007669"/>
    <property type="project" value="UniProtKB-KW"/>
</dbReference>
<dbReference type="Pfam" id="PF00005">
    <property type="entry name" value="ABC_tran"/>
    <property type="match status" value="1"/>
</dbReference>